<feature type="compositionally biased region" description="Basic and acidic residues" evidence="2">
    <location>
        <begin position="176"/>
        <end position="186"/>
    </location>
</feature>
<feature type="compositionally biased region" description="Basic and acidic residues" evidence="2">
    <location>
        <begin position="307"/>
        <end position="320"/>
    </location>
</feature>
<feature type="compositionally biased region" description="Basic and acidic residues" evidence="2">
    <location>
        <begin position="261"/>
        <end position="274"/>
    </location>
</feature>
<feature type="domain" description="C2H2-type" evidence="3">
    <location>
        <begin position="351"/>
        <end position="374"/>
    </location>
</feature>
<name>A0AAN4Z4J7_9BILA</name>
<dbReference type="SMART" id="SM00355">
    <property type="entry name" value="ZnF_C2H2"/>
    <property type="match status" value="2"/>
</dbReference>
<comment type="caution">
    <text evidence="4">The sequence shown here is derived from an EMBL/GenBank/DDBJ whole genome shotgun (WGS) entry which is preliminary data.</text>
</comment>
<feature type="compositionally biased region" description="Polar residues" evidence="2">
    <location>
        <begin position="236"/>
        <end position="259"/>
    </location>
</feature>
<evidence type="ECO:0000313" key="5">
    <source>
        <dbReference type="Proteomes" id="UP001328107"/>
    </source>
</evidence>
<keyword evidence="1" id="KW-0175">Coiled coil</keyword>
<reference evidence="5" key="1">
    <citation type="submission" date="2022-10" db="EMBL/GenBank/DDBJ databases">
        <title>Genome assembly of Pristionchus species.</title>
        <authorList>
            <person name="Yoshida K."/>
            <person name="Sommer R.J."/>
        </authorList>
    </citation>
    <scope>NUCLEOTIDE SEQUENCE [LARGE SCALE GENOMIC DNA]</scope>
    <source>
        <strain evidence="5">RS5460</strain>
    </source>
</reference>
<gene>
    <name evidence="4" type="ORF">PMAYCL1PPCAC_01330</name>
</gene>
<feature type="compositionally biased region" description="Basic and acidic residues" evidence="2">
    <location>
        <begin position="118"/>
        <end position="128"/>
    </location>
</feature>
<accession>A0AAN4Z4J7</accession>
<evidence type="ECO:0000256" key="2">
    <source>
        <dbReference type="SAM" id="MobiDB-lite"/>
    </source>
</evidence>
<dbReference type="InterPro" id="IPR013087">
    <property type="entry name" value="Znf_C2H2_type"/>
</dbReference>
<feature type="compositionally biased region" description="Basic residues" evidence="2">
    <location>
        <begin position="275"/>
        <end position="284"/>
    </location>
</feature>
<protein>
    <recommendedName>
        <fullName evidence="3">C2H2-type domain-containing protein</fullName>
    </recommendedName>
</protein>
<dbReference type="Proteomes" id="UP001328107">
    <property type="component" value="Unassembled WGS sequence"/>
</dbReference>
<feature type="non-terminal residue" evidence="4">
    <location>
        <position position="1"/>
    </location>
</feature>
<dbReference type="EMBL" id="BTRK01000001">
    <property type="protein sequence ID" value="GMR31135.1"/>
    <property type="molecule type" value="Genomic_DNA"/>
</dbReference>
<organism evidence="4 5">
    <name type="scientific">Pristionchus mayeri</name>
    <dbReference type="NCBI Taxonomy" id="1317129"/>
    <lineage>
        <taxon>Eukaryota</taxon>
        <taxon>Metazoa</taxon>
        <taxon>Ecdysozoa</taxon>
        <taxon>Nematoda</taxon>
        <taxon>Chromadorea</taxon>
        <taxon>Rhabditida</taxon>
        <taxon>Rhabditina</taxon>
        <taxon>Diplogasteromorpha</taxon>
        <taxon>Diplogasteroidea</taxon>
        <taxon>Neodiplogasteridae</taxon>
        <taxon>Pristionchus</taxon>
    </lineage>
</organism>
<evidence type="ECO:0000259" key="3">
    <source>
        <dbReference type="SMART" id="SM00355"/>
    </source>
</evidence>
<feature type="domain" description="C2H2-type" evidence="3">
    <location>
        <begin position="426"/>
        <end position="448"/>
    </location>
</feature>
<proteinExistence type="predicted"/>
<keyword evidence="5" id="KW-1185">Reference proteome</keyword>
<feature type="compositionally biased region" description="Basic and acidic residues" evidence="2">
    <location>
        <begin position="82"/>
        <end position="91"/>
    </location>
</feature>
<evidence type="ECO:0000313" key="4">
    <source>
        <dbReference type="EMBL" id="GMR31135.1"/>
    </source>
</evidence>
<feature type="coiled-coil region" evidence="1">
    <location>
        <begin position="45"/>
        <end position="72"/>
    </location>
</feature>
<feature type="compositionally biased region" description="Basic and acidic residues" evidence="2">
    <location>
        <begin position="211"/>
        <end position="220"/>
    </location>
</feature>
<dbReference type="AlphaFoldDB" id="A0AAN4Z4J7"/>
<feature type="region of interest" description="Disordered" evidence="2">
    <location>
        <begin position="82"/>
        <end position="344"/>
    </location>
</feature>
<feature type="compositionally biased region" description="Basic residues" evidence="2">
    <location>
        <begin position="321"/>
        <end position="335"/>
    </location>
</feature>
<sequence>SETEKEELRMRMREAEPLVERATSQLLTHRGMCVRRYEEGGRDDGDIEETENEELRRRMREAELLVKRATRTLLMNCGLSVRREEEGGRDDGDIEETQEVTDSIPVLNEPVEVEEERGEMREEGRDEPIENLENAEQLPDLNLDWSDVGGSMAENPIENEERESDAVDHSATISKRSSEIGEMEKRKSSRIVSRPLNNRGNMEESDVEEETLGKKSRSECCGKNGKVLSCKRRSPTKVSSESRTVKSETMNGDEQNSMESDTEKKVSSSHAEKEKRKRPSRKAPSKCPDSMEESDGEEERIVKRRRSESVRSKGKVDHQIRRTPSKGASHSKKVKMNKEESVEDEKEKNELKCLECEYRSTSVAGWIEHLRRRHSTTPYLAGCIIQCDCGHKVYSNNRHECGIANFTIIRNENQPIRRFSDPAVTPKCIICEIHPKTPIGYTGHLRIHHNTTLLKNRIYLLCSCGNRFNSDTDKKTHDKECTGRNFSLHKLDKD</sequence>
<evidence type="ECO:0000256" key="1">
    <source>
        <dbReference type="SAM" id="Coils"/>
    </source>
</evidence>